<dbReference type="Proteomes" id="UP001595690">
    <property type="component" value="Unassembled WGS sequence"/>
</dbReference>
<evidence type="ECO:0000256" key="3">
    <source>
        <dbReference type="RuleBase" id="RU003694"/>
    </source>
</evidence>
<dbReference type="InterPro" id="IPR020841">
    <property type="entry name" value="PKS_Beta-ketoAc_synthase_dom"/>
</dbReference>
<dbReference type="Pfam" id="PF00109">
    <property type="entry name" value="ketoacyl-synt"/>
    <property type="match status" value="1"/>
</dbReference>
<dbReference type="InterPro" id="IPR014030">
    <property type="entry name" value="Ketoacyl_synth_N"/>
</dbReference>
<protein>
    <submittedName>
        <fullName evidence="5">Beta-ketoacyl-[acyl-carrier-protein] synthase family protein</fullName>
    </submittedName>
</protein>
<dbReference type="EMBL" id="JBHRZI010000052">
    <property type="protein sequence ID" value="MFC3898433.1"/>
    <property type="molecule type" value="Genomic_DNA"/>
</dbReference>
<dbReference type="Pfam" id="PF02801">
    <property type="entry name" value="Ketoacyl-synt_C"/>
    <property type="match status" value="1"/>
</dbReference>
<dbReference type="SMART" id="SM00825">
    <property type="entry name" value="PKS_KS"/>
    <property type="match status" value="1"/>
</dbReference>
<dbReference type="SUPFAM" id="SSF53901">
    <property type="entry name" value="Thiolase-like"/>
    <property type="match status" value="2"/>
</dbReference>
<dbReference type="Gene3D" id="3.40.47.10">
    <property type="match status" value="1"/>
</dbReference>
<dbReference type="InterPro" id="IPR000794">
    <property type="entry name" value="Beta-ketoacyl_synthase"/>
</dbReference>
<sequence length="411" mass="42750">MTAPVAGRRVVVTGMGAVSGIGVGLREFAAALRVGRSAAAPATSFDTTGFPSDVVCEVRGFAAGDWIRTLDPARLGRAAQFAAAAARMAVQDAGLEPETLARRRGLVTIGTTNGESQDVDELTSVDVRYGPEHMRPELARRVPPQTIATSIARELGLSDVDARVIGTACSAGNYAIGEGLDAIRLGLADYVLCGGSDAVSRKTFAAFHRLGLVAPDECRPFDAERRGIVTGEGAGVLLLESAEHATARGARVHAEVLGYGLNCDGEHPVAPSRASVARCMRLALDDAGVKPQEVGFISAHGTGTKLNDITECEAIRDVYDGRPPPVVSLKSMLGHTMGAASALAAIGCVLALTGEFIPPTINHRQTDPDCGVDCVPNVARAARVDVVQNNGFAFGGDNAVVVLGRYSGRDR</sequence>
<evidence type="ECO:0000313" key="6">
    <source>
        <dbReference type="Proteomes" id="UP001595690"/>
    </source>
</evidence>
<accession>A0ABV8C8Z1</accession>
<reference evidence="6" key="1">
    <citation type="journal article" date="2019" name="Int. J. Syst. Evol. Microbiol.">
        <title>The Global Catalogue of Microorganisms (GCM) 10K type strain sequencing project: providing services to taxonomists for standard genome sequencing and annotation.</title>
        <authorList>
            <consortium name="The Broad Institute Genomics Platform"/>
            <consortium name="The Broad Institute Genome Sequencing Center for Infectious Disease"/>
            <person name="Wu L."/>
            <person name="Ma J."/>
        </authorList>
    </citation>
    <scope>NUCLEOTIDE SEQUENCE [LARGE SCALE GENOMIC DNA]</scope>
    <source>
        <strain evidence="6">CGMCC 4.7405</strain>
    </source>
</reference>
<proteinExistence type="inferred from homology"/>
<evidence type="ECO:0000313" key="5">
    <source>
        <dbReference type="EMBL" id="MFC3898433.1"/>
    </source>
</evidence>
<evidence type="ECO:0000256" key="2">
    <source>
        <dbReference type="ARBA" id="ARBA00022679"/>
    </source>
</evidence>
<comment type="caution">
    <text evidence="5">The sequence shown here is derived from an EMBL/GenBank/DDBJ whole genome shotgun (WGS) entry which is preliminary data.</text>
</comment>
<dbReference type="CDD" id="cd00834">
    <property type="entry name" value="KAS_I_II"/>
    <property type="match status" value="1"/>
</dbReference>
<evidence type="ECO:0000256" key="1">
    <source>
        <dbReference type="ARBA" id="ARBA00008467"/>
    </source>
</evidence>
<dbReference type="InterPro" id="IPR014031">
    <property type="entry name" value="Ketoacyl_synth_C"/>
</dbReference>
<name>A0ABV8C8Z1_9PSEU</name>
<dbReference type="PROSITE" id="PS52004">
    <property type="entry name" value="KS3_2"/>
    <property type="match status" value="1"/>
</dbReference>
<keyword evidence="2 3" id="KW-0808">Transferase</keyword>
<keyword evidence="6" id="KW-1185">Reference proteome</keyword>
<evidence type="ECO:0000259" key="4">
    <source>
        <dbReference type="PROSITE" id="PS52004"/>
    </source>
</evidence>
<feature type="domain" description="Ketosynthase family 3 (KS3)" evidence="4">
    <location>
        <begin position="7"/>
        <end position="405"/>
    </location>
</feature>
<dbReference type="InterPro" id="IPR016039">
    <property type="entry name" value="Thiolase-like"/>
</dbReference>
<comment type="similarity">
    <text evidence="1 3">Belongs to the thiolase-like superfamily. Beta-ketoacyl-ACP synthases family.</text>
</comment>
<gene>
    <name evidence="5" type="ORF">ACFOWZ_43795</name>
</gene>
<dbReference type="PANTHER" id="PTHR11712">
    <property type="entry name" value="POLYKETIDE SYNTHASE-RELATED"/>
    <property type="match status" value="1"/>
</dbReference>
<dbReference type="RefSeq" id="WP_382379934.1">
    <property type="nucleotide sequence ID" value="NZ_JBHRZI010000052.1"/>
</dbReference>
<dbReference type="PANTHER" id="PTHR11712:SF336">
    <property type="entry name" value="3-OXOACYL-[ACYL-CARRIER-PROTEIN] SYNTHASE, MITOCHONDRIAL"/>
    <property type="match status" value="1"/>
</dbReference>
<organism evidence="5 6">
    <name type="scientific">Lentzea rhizosphaerae</name>
    <dbReference type="NCBI Taxonomy" id="2041025"/>
    <lineage>
        <taxon>Bacteria</taxon>
        <taxon>Bacillati</taxon>
        <taxon>Actinomycetota</taxon>
        <taxon>Actinomycetes</taxon>
        <taxon>Pseudonocardiales</taxon>
        <taxon>Pseudonocardiaceae</taxon>
        <taxon>Lentzea</taxon>
    </lineage>
</organism>